<organism evidence="1 2">
    <name type="scientific">Nocardiopsis sinuspersici</name>
    <dbReference type="NCBI Taxonomy" id="501010"/>
    <lineage>
        <taxon>Bacteria</taxon>
        <taxon>Bacillati</taxon>
        <taxon>Actinomycetota</taxon>
        <taxon>Actinomycetes</taxon>
        <taxon>Streptosporangiales</taxon>
        <taxon>Nocardiopsidaceae</taxon>
        <taxon>Nocardiopsis</taxon>
    </lineage>
</organism>
<accession>A0A7Y9XEC5</accession>
<dbReference type="RefSeq" id="WP_179810201.1">
    <property type="nucleotide sequence ID" value="NZ_JACCHL010000001.1"/>
</dbReference>
<dbReference type="EMBL" id="JACCHL010000001">
    <property type="protein sequence ID" value="NYH53023.1"/>
    <property type="molecule type" value="Genomic_DNA"/>
</dbReference>
<dbReference type="AlphaFoldDB" id="A0A7Y9XEC5"/>
<proteinExistence type="predicted"/>
<evidence type="ECO:0000313" key="2">
    <source>
        <dbReference type="Proteomes" id="UP000584931"/>
    </source>
</evidence>
<protein>
    <submittedName>
        <fullName evidence="1">Uncharacterized protein</fullName>
    </submittedName>
</protein>
<dbReference type="Proteomes" id="UP000584931">
    <property type="component" value="Unassembled WGS sequence"/>
</dbReference>
<gene>
    <name evidence="1" type="ORF">HNR06_002612</name>
</gene>
<comment type="caution">
    <text evidence="1">The sequence shown here is derived from an EMBL/GenBank/DDBJ whole genome shotgun (WGS) entry which is preliminary data.</text>
</comment>
<reference evidence="1 2" key="1">
    <citation type="submission" date="2020-07" db="EMBL/GenBank/DDBJ databases">
        <title>Sequencing the genomes of 1000 actinobacteria strains.</title>
        <authorList>
            <person name="Klenk H.-P."/>
        </authorList>
    </citation>
    <scope>NUCLEOTIDE SEQUENCE [LARGE SCALE GENOMIC DNA]</scope>
    <source>
        <strain evidence="1 2">DSM 45278</strain>
    </source>
</reference>
<sequence length="97" mass="10821">MNDTSSNEEWRSWSGAEAGRYEAALEAISGAMGAYSAVIAREEAKENPDGQVIEKARQGRRACIRRREDLDPADVDQVAQVRSEFTELAQTVRESFQ</sequence>
<evidence type="ECO:0000313" key="1">
    <source>
        <dbReference type="EMBL" id="NYH53023.1"/>
    </source>
</evidence>
<name>A0A7Y9XEC5_9ACTN</name>